<accession>A0A9R1XU28</accession>
<dbReference type="InterPro" id="IPR006683">
    <property type="entry name" value="Thioestr_dom"/>
</dbReference>
<comment type="caution">
    <text evidence="4">The sequence shown here is derived from an EMBL/GenBank/DDBJ whole genome shotgun (WGS) entry which is preliminary data.</text>
</comment>
<comment type="similarity">
    <text evidence="1">Belongs to the thioesterase PaaI family.</text>
</comment>
<dbReference type="EMBL" id="NBSK02000001">
    <property type="protein sequence ID" value="KAJ0225624.1"/>
    <property type="molecule type" value="Genomic_DNA"/>
</dbReference>
<dbReference type="PANTHER" id="PTHR21660">
    <property type="entry name" value="THIOESTERASE SUPERFAMILY MEMBER-RELATED"/>
    <property type="match status" value="1"/>
</dbReference>
<dbReference type="AlphaFoldDB" id="A0A9R1XU28"/>
<protein>
    <recommendedName>
        <fullName evidence="3">Thioesterase domain-containing protein</fullName>
    </recommendedName>
</protein>
<proteinExistence type="inferred from homology"/>
<dbReference type="InterPro" id="IPR029069">
    <property type="entry name" value="HotDog_dom_sf"/>
</dbReference>
<keyword evidence="2" id="KW-0378">Hydrolase</keyword>
<dbReference type="CDD" id="cd03443">
    <property type="entry name" value="PaaI_thioesterase"/>
    <property type="match status" value="1"/>
</dbReference>
<dbReference type="Gene3D" id="3.10.129.10">
    <property type="entry name" value="Hotdog Thioesterase"/>
    <property type="match status" value="1"/>
</dbReference>
<evidence type="ECO:0000313" key="4">
    <source>
        <dbReference type="EMBL" id="KAJ0225624.1"/>
    </source>
</evidence>
<name>A0A9R1XU28_LACSA</name>
<evidence type="ECO:0000259" key="3">
    <source>
        <dbReference type="Pfam" id="PF03061"/>
    </source>
</evidence>
<evidence type="ECO:0000256" key="2">
    <source>
        <dbReference type="ARBA" id="ARBA00022801"/>
    </source>
</evidence>
<gene>
    <name evidence="4" type="ORF">LSAT_V11C100014730</name>
</gene>
<dbReference type="GO" id="GO:0047617">
    <property type="term" value="F:fatty acyl-CoA hydrolase activity"/>
    <property type="evidence" value="ECO:0000318"/>
    <property type="project" value="GO_Central"/>
</dbReference>
<dbReference type="PANTHER" id="PTHR21660:SF1">
    <property type="entry name" value="ACYL-COENZYME A THIOESTERASE 13"/>
    <property type="match status" value="1"/>
</dbReference>
<sequence>MKVDYSKAAKKWLENSSMVQLDGLALQGIRIDRVEIGLIRCDFVIPNHLSDENGNWHVGAMSVLIDDMAAGAVFSYCGCNLATVDFTMSFYSSARVNEEVEIEANVVGEKGNLVSVVIDIKKKGSKEKVVVGKQWMRVTPFKNLQAGKSKL</sequence>
<reference evidence="4 5" key="1">
    <citation type="journal article" date="2017" name="Nat. Commun.">
        <title>Genome assembly with in vitro proximity ligation data and whole-genome triplication in lettuce.</title>
        <authorList>
            <person name="Reyes-Chin-Wo S."/>
            <person name="Wang Z."/>
            <person name="Yang X."/>
            <person name="Kozik A."/>
            <person name="Arikit S."/>
            <person name="Song C."/>
            <person name="Xia L."/>
            <person name="Froenicke L."/>
            <person name="Lavelle D.O."/>
            <person name="Truco M.J."/>
            <person name="Xia R."/>
            <person name="Zhu S."/>
            <person name="Xu C."/>
            <person name="Xu H."/>
            <person name="Xu X."/>
            <person name="Cox K."/>
            <person name="Korf I."/>
            <person name="Meyers B.C."/>
            <person name="Michelmore R.W."/>
        </authorList>
    </citation>
    <scope>NUCLEOTIDE SEQUENCE [LARGE SCALE GENOMIC DNA]</scope>
    <source>
        <strain evidence="5">cv. Salinas</strain>
        <tissue evidence="4">Seedlings</tissue>
    </source>
</reference>
<organism evidence="4 5">
    <name type="scientific">Lactuca sativa</name>
    <name type="common">Garden lettuce</name>
    <dbReference type="NCBI Taxonomy" id="4236"/>
    <lineage>
        <taxon>Eukaryota</taxon>
        <taxon>Viridiplantae</taxon>
        <taxon>Streptophyta</taxon>
        <taxon>Embryophyta</taxon>
        <taxon>Tracheophyta</taxon>
        <taxon>Spermatophyta</taxon>
        <taxon>Magnoliopsida</taxon>
        <taxon>eudicotyledons</taxon>
        <taxon>Gunneridae</taxon>
        <taxon>Pentapetalae</taxon>
        <taxon>asterids</taxon>
        <taxon>campanulids</taxon>
        <taxon>Asterales</taxon>
        <taxon>Asteraceae</taxon>
        <taxon>Cichorioideae</taxon>
        <taxon>Cichorieae</taxon>
        <taxon>Lactucinae</taxon>
        <taxon>Lactuca</taxon>
    </lineage>
</organism>
<dbReference type="Pfam" id="PF03061">
    <property type="entry name" value="4HBT"/>
    <property type="match status" value="1"/>
</dbReference>
<dbReference type="InterPro" id="IPR039298">
    <property type="entry name" value="ACOT13"/>
</dbReference>
<evidence type="ECO:0000313" key="5">
    <source>
        <dbReference type="Proteomes" id="UP000235145"/>
    </source>
</evidence>
<dbReference type="Gramene" id="rna-gnl|WGS:NBSK|LSAT_1X35340_mrna">
    <property type="protein sequence ID" value="cds-PLY98560.1"/>
    <property type="gene ID" value="gene-LSAT_1X35340"/>
</dbReference>
<dbReference type="SUPFAM" id="SSF54637">
    <property type="entry name" value="Thioesterase/thiol ester dehydrase-isomerase"/>
    <property type="match status" value="1"/>
</dbReference>
<evidence type="ECO:0000256" key="1">
    <source>
        <dbReference type="ARBA" id="ARBA00008324"/>
    </source>
</evidence>
<dbReference type="Proteomes" id="UP000235145">
    <property type="component" value="Unassembled WGS sequence"/>
</dbReference>
<dbReference type="OrthoDB" id="46529at2759"/>
<feature type="domain" description="Thioesterase" evidence="3">
    <location>
        <begin position="53"/>
        <end position="126"/>
    </location>
</feature>
<keyword evidence="5" id="KW-1185">Reference proteome</keyword>